<dbReference type="EMBL" id="JBHFFA010000003">
    <property type="protein sequence ID" value="KAL2633901.1"/>
    <property type="molecule type" value="Genomic_DNA"/>
</dbReference>
<evidence type="ECO:0000313" key="2">
    <source>
        <dbReference type="Proteomes" id="UP001605036"/>
    </source>
</evidence>
<dbReference type="Proteomes" id="UP001605036">
    <property type="component" value="Unassembled WGS sequence"/>
</dbReference>
<comment type="caution">
    <text evidence="1">The sequence shown here is derived from an EMBL/GenBank/DDBJ whole genome shotgun (WGS) entry which is preliminary data.</text>
</comment>
<keyword evidence="2" id="KW-1185">Reference proteome</keyword>
<organism evidence="1 2">
    <name type="scientific">Riccia fluitans</name>
    <dbReference type="NCBI Taxonomy" id="41844"/>
    <lineage>
        <taxon>Eukaryota</taxon>
        <taxon>Viridiplantae</taxon>
        <taxon>Streptophyta</taxon>
        <taxon>Embryophyta</taxon>
        <taxon>Marchantiophyta</taxon>
        <taxon>Marchantiopsida</taxon>
        <taxon>Marchantiidae</taxon>
        <taxon>Marchantiales</taxon>
        <taxon>Ricciaceae</taxon>
        <taxon>Riccia</taxon>
    </lineage>
</organism>
<accession>A0ABD1YT09</accession>
<protein>
    <submittedName>
        <fullName evidence="1">Uncharacterized protein</fullName>
    </submittedName>
</protein>
<dbReference type="AlphaFoldDB" id="A0ABD1YT09"/>
<evidence type="ECO:0000313" key="1">
    <source>
        <dbReference type="EMBL" id="KAL2633901.1"/>
    </source>
</evidence>
<sequence length="102" mass="11705">MYENLTQILVEMVHLGIRMGLIYMDLILEASTRFRHNKEWISGFKEEVKKVSRLIKDAIAFLTDVKDIMKANKQRIAELTKKKGAAAVLQVRRGCRSKPTDG</sequence>
<name>A0ABD1YT09_9MARC</name>
<gene>
    <name evidence="1" type="ORF">R1flu_005380</name>
</gene>
<proteinExistence type="predicted"/>
<reference evidence="1 2" key="1">
    <citation type="submission" date="2024-09" db="EMBL/GenBank/DDBJ databases">
        <title>Chromosome-scale assembly of Riccia fluitans.</title>
        <authorList>
            <person name="Paukszto L."/>
            <person name="Sawicki J."/>
            <person name="Karawczyk K."/>
            <person name="Piernik-Szablinska J."/>
            <person name="Szczecinska M."/>
            <person name="Mazdziarz M."/>
        </authorList>
    </citation>
    <scope>NUCLEOTIDE SEQUENCE [LARGE SCALE GENOMIC DNA]</scope>
    <source>
        <strain evidence="1">Rf_01</strain>
        <tissue evidence="1">Aerial parts of the thallus</tissue>
    </source>
</reference>